<dbReference type="Pfam" id="PF22640">
    <property type="entry name" value="ManC_GMP_beta-helix"/>
    <property type="match status" value="1"/>
</dbReference>
<keyword evidence="10" id="KW-0413">Isomerase</keyword>
<dbReference type="InterPro" id="IPR016055">
    <property type="entry name" value="A-D-PHexomutase_a/b/a-I/II/III"/>
</dbReference>
<dbReference type="GO" id="GO:0009298">
    <property type="term" value="P:GDP-mannose biosynthetic process"/>
    <property type="evidence" value="ECO:0007669"/>
    <property type="project" value="TreeGrafter"/>
</dbReference>
<dbReference type="InterPro" id="IPR005845">
    <property type="entry name" value="A-D-PHexomutase_a/b/a-II"/>
</dbReference>
<dbReference type="EMBL" id="CACRXK020016776">
    <property type="protein sequence ID" value="CAB4030314.1"/>
    <property type="molecule type" value="Genomic_DNA"/>
</dbReference>
<accession>A0A6S7JJG6</accession>
<feature type="domain" description="Alpha-D-phosphohexomutase alpha/beta/alpha" evidence="15">
    <location>
        <begin position="700"/>
        <end position="806"/>
    </location>
</feature>
<dbReference type="Pfam" id="PF02880">
    <property type="entry name" value="PGM_PMM_III"/>
    <property type="match status" value="1"/>
</dbReference>
<evidence type="ECO:0000256" key="7">
    <source>
        <dbReference type="ARBA" id="ARBA00022741"/>
    </source>
</evidence>
<dbReference type="Pfam" id="PF02879">
    <property type="entry name" value="PGM_PMM_II"/>
    <property type="match status" value="1"/>
</dbReference>
<dbReference type="Pfam" id="PF00408">
    <property type="entry name" value="PGM_PMM_IV"/>
    <property type="match status" value="1"/>
</dbReference>
<evidence type="ECO:0000256" key="10">
    <source>
        <dbReference type="ARBA" id="ARBA00023235"/>
    </source>
</evidence>
<dbReference type="SUPFAM" id="SSF51182">
    <property type="entry name" value="RmlC-like cupins"/>
    <property type="match status" value="1"/>
</dbReference>
<evidence type="ECO:0000256" key="6">
    <source>
        <dbReference type="ARBA" id="ARBA00022723"/>
    </source>
</evidence>
<dbReference type="CDD" id="cd02509">
    <property type="entry name" value="GDP-M1P_Guanylyltransferase"/>
    <property type="match status" value="1"/>
</dbReference>
<evidence type="ECO:0000313" key="18">
    <source>
        <dbReference type="Proteomes" id="UP001152795"/>
    </source>
</evidence>
<dbReference type="InterPro" id="IPR016066">
    <property type="entry name" value="A-D-PHexomutase_CS"/>
</dbReference>
<keyword evidence="8" id="KW-0460">Magnesium</keyword>
<dbReference type="InterPro" id="IPR011051">
    <property type="entry name" value="RmlC_Cupin_sf"/>
</dbReference>
<dbReference type="InterPro" id="IPR049577">
    <property type="entry name" value="GMPP_N"/>
</dbReference>
<keyword evidence="6" id="KW-0479">Metal-binding</keyword>
<dbReference type="SUPFAM" id="SSF53448">
    <property type="entry name" value="Nucleotide-diphospho-sugar transferases"/>
    <property type="match status" value="1"/>
</dbReference>
<dbReference type="InterPro" id="IPR014710">
    <property type="entry name" value="RmlC-like_jellyroll"/>
</dbReference>
<dbReference type="InterPro" id="IPR036900">
    <property type="entry name" value="A-D-PHexomutase_C_sf"/>
</dbReference>
<dbReference type="Gene3D" id="3.40.120.10">
    <property type="entry name" value="Alpha-D-Glucose-1,6-Bisphosphate, subunit A, domain 3"/>
    <property type="match status" value="3"/>
</dbReference>
<evidence type="ECO:0000256" key="4">
    <source>
        <dbReference type="ARBA" id="ARBA00022679"/>
    </source>
</evidence>
<dbReference type="InterPro" id="IPR005843">
    <property type="entry name" value="A-D-PHexomutase_C"/>
</dbReference>
<feature type="domain" description="Nucleotidyl transferase" evidence="12">
    <location>
        <begin position="4"/>
        <end position="283"/>
    </location>
</feature>
<evidence type="ECO:0000313" key="17">
    <source>
        <dbReference type="EMBL" id="CAB4030314.1"/>
    </source>
</evidence>
<evidence type="ECO:0000259" key="14">
    <source>
        <dbReference type="Pfam" id="PF02879"/>
    </source>
</evidence>
<evidence type="ECO:0000259" key="15">
    <source>
        <dbReference type="Pfam" id="PF02880"/>
    </source>
</evidence>
<evidence type="ECO:0000259" key="11">
    <source>
        <dbReference type="Pfam" id="PF00408"/>
    </source>
</evidence>
<keyword evidence="3" id="KW-0597">Phosphoprotein</keyword>
<gene>
    <name evidence="17" type="ORF">PACLA_8A080094</name>
</gene>
<dbReference type="OrthoDB" id="14210at2759"/>
<comment type="similarity">
    <text evidence="2">Belongs to the phosphohexose mutase family.</text>
</comment>
<dbReference type="SUPFAM" id="SSF55957">
    <property type="entry name" value="Phosphoglucomutase, C-terminal domain"/>
    <property type="match status" value="1"/>
</dbReference>
<dbReference type="PANTHER" id="PTHR46390:SF1">
    <property type="entry name" value="MANNOSE-1-PHOSPHATE GUANYLYLTRANSFERASE"/>
    <property type="match status" value="1"/>
</dbReference>
<dbReference type="InterPro" id="IPR006375">
    <property type="entry name" value="Man1P_GuaTrfase/Man6P_Isoase"/>
</dbReference>
<protein>
    <submittedName>
        <fullName evidence="17">Phosphomannomutase</fullName>
    </submittedName>
</protein>
<evidence type="ECO:0000259" key="12">
    <source>
        <dbReference type="Pfam" id="PF00483"/>
    </source>
</evidence>
<dbReference type="InterPro" id="IPR005841">
    <property type="entry name" value="Alpha-D-phosphohexomutase_SF"/>
</dbReference>
<evidence type="ECO:0000256" key="2">
    <source>
        <dbReference type="ARBA" id="ARBA00010231"/>
    </source>
</evidence>
<dbReference type="Gene3D" id="2.60.120.10">
    <property type="entry name" value="Jelly Rolls"/>
    <property type="match status" value="1"/>
</dbReference>
<dbReference type="NCBIfam" id="TIGR01479">
    <property type="entry name" value="GMP_PMI"/>
    <property type="match status" value="1"/>
</dbReference>
<keyword evidence="5" id="KW-0548">Nucleotidyltransferase</keyword>
<dbReference type="Proteomes" id="UP001152795">
    <property type="component" value="Unassembled WGS sequence"/>
</dbReference>
<dbReference type="GO" id="GO:0004475">
    <property type="term" value="F:mannose-1-phosphate guanylyltransferase (GTP) activity"/>
    <property type="evidence" value="ECO:0007669"/>
    <property type="project" value="UniProtKB-EC"/>
</dbReference>
<dbReference type="PANTHER" id="PTHR46390">
    <property type="entry name" value="MANNOSE-1-PHOSPHATE GUANYLYLTRANSFERASE"/>
    <property type="match status" value="1"/>
</dbReference>
<dbReference type="GO" id="GO:0000287">
    <property type="term" value="F:magnesium ion binding"/>
    <property type="evidence" value="ECO:0007669"/>
    <property type="project" value="InterPro"/>
</dbReference>
<dbReference type="Pfam" id="PF00483">
    <property type="entry name" value="NTP_transferase"/>
    <property type="match status" value="1"/>
</dbReference>
<keyword evidence="9" id="KW-0342">GTP-binding</keyword>
<dbReference type="Gene3D" id="3.90.550.10">
    <property type="entry name" value="Spore Coat Polysaccharide Biosynthesis Protein SpsA, Chain A"/>
    <property type="match status" value="1"/>
</dbReference>
<evidence type="ECO:0000256" key="8">
    <source>
        <dbReference type="ARBA" id="ARBA00022842"/>
    </source>
</evidence>
<dbReference type="PRINTS" id="PR00509">
    <property type="entry name" value="PGMPMM"/>
</dbReference>
<feature type="domain" description="Alpha-D-phosphohexomutase alpha/beta/alpha" evidence="14">
    <location>
        <begin position="590"/>
        <end position="694"/>
    </location>
</feature>
<dbReference type="InterPro" id="IPR054566">
    <property type="entry name" value="ManC/GMP-like_b-helix"/>
</dbReference>
<dbReference type="CDD" id="cd03089">
    <property type="entry name" value="PMM_PGM"/>
    <property type="match status" value="1"/>
</dbReference>
<evidence type="ECO:0000259" key="13">
    <source>
        <dbReference type="Pfam" id="PF02878"/>
    </source>
</evidence>
<reference evidence="17" key="1">
    <citation type="submission" date="2020-04" db="EMBL/GenBank/DDBJ databases">
        <authorList>
            <person name="Alioto T."/>
            <person name="Alioto T."/>
            <person name="Gomez Garrido J."/>
        </authorList>
    </citation>
    <scope>NUCLEOTIDE SEQUENCE</scope>
    <source>
        <strain evidence="17">A484AB</strain>
    </source>
</reference>
<dbReference type="FunFam" id="3.90.550.10:FF:000046">
    <property type="entry name" value="Mannose-1-phosphate guanylyltransferase (GDP)"/>
    <property type="match status" value="1"/>
</dbReference>
<feature type="domain" description="Alpha-D-phosphohexomutase alpha/beta/alpha" evidence="13">
    <location>
        <begin position="461"/>
        <end position="569"/>
    </location>
</feature>
<dbReference type="InterPro" id="IPR005846">
    <property type="entry name" value="A-D-PHexomutase_a/b/a-III"/>
</dbReference>
<dbReference type="InterPro" id="IPR029044">
    <property type="entry name" value="Nucleotide-diphossugar_trans"/>
</dbReference>
<name>A0A6S7JJG6_PARCT</name>
<comment type="cofactor">
    <cofactor evidence="1">
        <name>Mg(2+)</name>
        <dbReference type="ChEBI" id="CHEBI:18420"/>
    </cofactor>
</comment>
<feature type="domain" description="Alpha-D-phosphohexomutase C-terminal" evidence="11">
    <location>
        <begin position="814"/>
        <end position="878"/>
    </location>
</feature>
<evidence type="ECO:0000256" key="1">
    <source>
        <dbReference type="ARBA" id="ARBA00001946"/>
    </source>
</evidence>
<keyword evidence="4" id="KW-0808">Transferase</keyword>
<dbReference type="CDD" id="cd02213">
    <property type="entry name" value="cupin_PMI_typeII_C"/>
    <property type="match status" value="1"/>
</dbReference>
<evidence type="ECO:0000256" key="9">
    <source>
        <dbReference type="ARBA" id="ARBA00023134"/>
    </source>
</evidence>
<dbReference type="Pfam" id="PF02878">
    <property type="entry name" value="PGM_PMM_I"/>
    <property type="match status" value="1"/>
</dbReference>
<dbReference type="AlphaFoldDB" id="A0A6S7JJG6"/>
<proteinExistence type="inferred from homology"/>
<dbReference type="InterPro" id="IPR005844">
    <property type="entry name" value="A-D-PHexomutase_a/b/a-I"/>
</dbReference>
<dbReference type="GO" id="GO:0000271">
    <property type="term" value="P:polysaccharide biosynthetic process"/>
    <property type="evidence" value="ECO:0007669"/>
    <property type="project" value="InterPro"/>
</dbReference>
<sequence>MIIPVVIAGGSGTRLWPLSRRLYPKQFIPLIDNTTMLQNTISMVNGLACKPPIIVCNQAHRFIVAEQLRQQCIEPDAIILEPISRNTAPAIALAALHAVNNTDDLLLVLPADHLIKNAAKFCEIIQSVTKYAKQGKLITFGIVPNKAETGYGYIKQGKKVTQNIFNIESFIEKPNLTLAKKFLASGKYLWNSGIFLMQASSYLAELAKYQPDILACCTQAMRGAYADLDFLRLDVTAFCKCPQDSIDYAVMEHTNNALVAPMDLSWQDIGSWSSIWEVSDKDKTNNAVCGKVLLEDTKNSYIYAQNKLIATVGVDNMIIIETADAILVMHKDKDQQVKNIVNKLQNNKENSYLQHQKTYQPWGNHYSLVKGEGFQVRLLTLKPYEKTATQCNQKLAKNLLVVTGTAIIHLDNNKTIYLQTNKSIHILANTANAIENYEATPLKIIEIFCGDDIELQDTIRLKEIAQAFAEYLQPKIVIVGADVRLSSAELKQAVTNGLIASGVDVIDIGTTGSEQVYFATKNLNADGGIEITASHNPINYNGMKLVTKDAKPINANPDLLAIKQLAEQNKFILNTVKKLGIYKQQTNLVAYVDHLLSYISLAKLTPIKLVVNAGNGAAGHVIDAIEKRFKQQHVPVEFIKINHQPDGMFPNGIPNPLLLENRADTANAVMKHKADMGIAWDGDFDRCFFFDETGNYIESYYIVGLLAKYFLQQQPNAKIIHDPRLQWNTIDIIKAYGGKPIMAKTGHVFIKQRMRQENAIYGGEMSGHHYFRDFCYCDSGMIPWLIVLQLVCATNKKLSTIINNRINAHPVSGEINFELAEPKTAIKNILTVYQNTALVVDNTDGISLEFNDWRFNLRMSNTEPLVRLNVETRSNKDMLKAKTKELLEVLASK</sequence>
<evidence type="ECO:0000256" key="3">
    <source>
        <dbReference type="ARBA" id="ARBA00022553"/>
    </source>
</evidence>
<dbReference type="GO" id="GO:0016868">
    <property type="term" value="F:intramolecular phosphotransferase activity"/>
    <property type="evidence" value="ECO:0007669"/>
    <property type="project" value="InterPro"/>
</dbReference>
<dbReference type="PROSITE" id="PS00710">
    <property type="entry name" value="PGM_PMM"/>
    <property type="match status" value="1"/>
</dbReference>
<dbReference type="InterPro" id="IPR051161">
    <property type="entry name" value="Mannose-6P_isomerase_type2"/>
</dbReference>
<organism evidence="17 18">
    <name type="scientific">Paramuricea clavata</name>
    <name type="common">Red gorgonian</name>
    <name type="synonym">Violescent sea-whip</name>
    <dbReference type="NCBI Taxonomy" id="317549"/>
    <lineage>
        <taxon>Eukaryota</taxon>
        <taxon>Metazoa</taxon>
        <taxon>Cnidaria</taxon>
        <taxon>Anthozoa</taxon>
        <taxon>Octocorallia</taxon>
        <taxon>Malacalcyonacea</taxon>
        <taxon>Plexauridae</taxon>
        <taxon>Paramuricea</taxon>
    </lineage>
</organism>
<feature type="domain" description="MannoseP isomerase/GMP-like beta-helix" evidence="16">
    <location>
        <begin position="294"/>
        <end position="344"/>
    </location>
</feature>
<dbReference type="InterPro" id="IPR005835">
    <property type="entry name" value="NTP_transferase_dom"/>
</dbReference>
<comment type="caution">
    <text evidence="17">The sequence shown here is derived from an EMBL/GenBank/DDBJ whole genome shotgun (WGS) entry which is preliminary data.</text>
</comment>
<dbReference type="SUPFAM" id="SSF53738">
    <property type="entry name" value="Phosphoglucomutase, first 3 domains"/>
    <property type="match status" value="3"/>
</dbReference>
<keyword evidence="7" id="KW-0547">Nucleotide-binding</keyword>
<evidence type="ECO:0000256" key="5">
    <source>
        <dbReference type="ARBA" id="ARBA00022695"/>
    </source>
</evidence>
<dbReference type="GO" id="GO:0005525">
    <property type="term" value="F:GTP binding"/>
    <property type="evidence" value="ECO:0007669"/>
    <property type="project" value="UniProtKB-KW"/>
</dbReference>
<dbReference type="Gene3D" id="3.30.310.50">
    <property type="entry name" value="Alpha-D-phosphohexomutase, C-terminal domain"/>
    <property type="match status" value="1"/>
</dbReference>
<evidence type="ECO:0000259" key="16">
    <source>
        <dbReference type="Pfam" id="PF22640"/>
    </source>
</evidence>
<keyword evidence="18" id="KW-1185">Reference proteome</keyword>